<keyword evidence="4" id="KW-0735">Signal-anchor</keyword>
<dbReference type="InterPro" id="IPR029962">
    <property type="entry name" value="TBL"/>
</dbReference>
<keyword evidence="11" id="KW-1185">Reference proteome</keyword>
<dbReference type="InterPro" id="IPR025846">
    <property type="entry name" value="TBL_N"/>
</dbReference>
<accession>A0ABR0U713</accession>
<evidence type="ECO:0000256" key="2">
    <source>
        <dbReference type="ARBA" id="ARBA00007727"/>
    </source>
</evidence>
<reference evidence="10 11" key="1">
    <citation type="journal article" date="2021" name="Comput. Struct. Biotechnol. J.">
        <title>De novo genome assembly of the potent medicinal plant Rehmannia glutinosa using nanopore technology.</title>
        <authorList>
            <person name="Ma L."/>
            <person name="Dong C."/>
            <person name="Song C."/>
            <person name="Wang X."/>
            <person name="Zheng X."/>
            <person name="Niu Y."/>
            <person name="Chen S."/>
            <person name="Feng W."/>
        </authorList>
    </citation>
    <scope>NUCLEOTIDE SEQUENCE [LARGE SCALE GENOMIC DNA]</scope>
    <source>
        <strain evidence="10">DH-2019</strain>
    </source>
</reference>
<evidence type="ECO:0000256" key="7">
    <source>
        <dbReference type="SAM" id="Phobius"/>
    </source>
</evidence>
<dbReference type="Proteomes" id="UP001318860">
    <property type="component" value="Unassembled WGS sequence"/>
</dbReference>
<dbReference type="InterPro" id="IPR026057">
    <property type="entry name" value="TBL_C"/>
</dbReference>
<feature type="transmembrane region" description="Helical" evidence="7">
    <location>
        <begin position="15"/>
        <end position="33"/>
    </location>
</feature>
<gene>
    <name evidence="10" type="ORF">DH2020_048034</name>
</gene>
<protein>
    <recommendedName>
        <fullName evidence="12">Trichome birefringence-like N-terminal domain-containing protein</fullName>
    </recommendedName>
</protein>
<keyword evidence="6 7" id="KW-0472">Membrane</keyword>
<evidence type="ECO:0008006" key="12">
    <source>
        <dbReference type="Google" id="ProtNLM"/>
    </source>
</evidence>
<comment type="subcellular location">
    <subcellularLocation>
        <location evidence="1">Membrane</location>
        <topology evidence="1">Single-pass membrane protein</topology>
    </subcellularLocation>
</comment>
<sequence length="356" mass="41763">MSLLTWNITRLKSHYLAALFLVTLITAVLYLTVDNESILEERKTGHEEQKTYEEDQSNIARQNSVSRCDFFSGRWVYDNISYPLYKEKQCSFMLDSFACEKYGRKDLKYQHWRWQPHDCDLPRFNGTALLEKIRGKKLVFVGDSLNKNQWTSMLCLIESSVHQSTPKLVIQNGNLFTFQATVRQLFSFHIFESNSDHPVSHGLGERIIRITAIEKHARHWSDADILIFDSFVWWVQETTMTLLGESWKKENCYNETEPIFKEGYWGIATDREMMHLAESTIQKLQKRGLKVDYLNITHLSDLRKDAHSSIYRKFPRTISEEQLANPTSYADCTHWCLPGVPDVWNQILYSYIMESS</sequence>
<dbReference type="PANTHER" id="PTHR32285">
    <property type="entry name" value="PROTEIN TRICHOME BIREFRINGENCE-LIKE 9-RELATED"/>
    <property type="match status" value="1"/>
</dbReference>
<keyword evidence="3 7" id="KW-0812">Transmembrane</keyword>
<feature type="domain" description="Trichome birefringence-like N-terminal" evidence="9">
    <location>
        <begin position="67"/>
        <end position="120"/>
    </location>
</feature>
<dbReference type="EMBL" id="JABTTQ020003344">
    <property type="protein sequence ID" value="KAK6118248.1"/>
    <property type="molecule type" value="Genomic_DNA"/>
</dbReference>
<comment type="caution">
    <text evidence="10">The sequence shown here is derived from an EMBL/GenBank/DDBJ whole genome shotgun (WGS) entry which is preliminary data.</text>
</comment>
<evidence type="ECO:0000256" key="1">
    <source>
        <dbReference type="ARBA" id="ARBA00004167"/>
    </source>
</evidence>
<dbReference type="PANTHER" id="PTHR32285:SF239">
    <property type="entry name" value="PROTEIN TRICHOME BIREFRINGENCE-LIKE 34"/>
    <property type="match status" value="1"/>
</dbReference>
<evidence type="ECO:0000259" key="9">
    <source>
        <dbReference type="Pfam" id="PF14416"/>
    </source>
</evidence>
<evidence type="ECO:0000256" key="5">
    <source>
        <dbReference type="ARBA" id="ARBA00022989"/>
    </source>
</evidence>
<proteinExistence type="inferred from homology"/>
<evidence type="ECO:0000256" key="4">
    <source>
        <dbReference type="ARBA" id="ARBA00022968"/>
    </source>
</evidence>
<feature type="domain" description="Trichome birefringence-like C-terminal" evidence="8">
    <location>
        <begin position="245"/>
        <end position="350"/>
    </location>
</feature>
<comment type="similarity">
    <text evidence="2">Belongs to the PC-esterase family. TBL subfamily.</text>
</comment>
<evidence type="ECO:0000259" key="8">
    <source>
        <dbReference type="Pfam" id="PF13839"/>
    </source>
</evidence>
<name>A0ABR0U713_REHGL</name>
<keyword evidence="5 7" id="KW-1133">Transmembrane helix</keyword>
<dbReference type="Pfam" id="PF14416">
    <property type="entry name" value="PMR5N"/>
    <property type="match status" value="1"/>
</dbReference>
<dbReference type="Pfam" id="PF13839">
    <property type="entry name" value="PC-Esterase"/>
    <property type="match status" value="2"/>
</dbReference>
<evidence type="ECO:0000256" key="3">
    <source>
        <dbReference type="ARBA" id="ARBA00022692"/>
    </source>
</evidence>
<evidence type="ECO:0000256" key="6">
    <source>
        <dbReference type="ARBA" id="ARBA00023136"/>
    </source>
</evidence>
<organism evidence="10 11">
    <name type="scientific">Rehmannia glutinosa</name>
    <name type="common">Chinese foxglove</name>
    <dbReference type="NCBI Taxonomy" id="99300"/>
    <lineage>
        <taxon>Eukaryota</taxon>
        <taxon>Viridiplantae</taxon>
        <taxon>Streptophyta</taxon>
        <taxon>Embryophyta</taxon>
        <taxon>Tracheophyta</taxon>
        <taxon>Spermatophyta</taxon>
        <taxon>Magnoliopsida</taxon>
        <taxon>eudicotyledons</taxon>
        <taxon>Gunneridae</taxon>
        <taxon>Pentapetalae</taxon>
        <taxon>asterids</taxon>
        <taxon>lamiids</taxon>
        <taxon>Lamiales</taxon>
        <taxon>Orobanchaceae</taxon>
        <taxon>Rehmannieae</taxon>
        <taxon>Rehmannia</taxon>
    </lineage>
</organism>
<feature type="domain" description="Trichome birefringence-like C-terminal" evidence="8">
    <location>
        <begin position="121"/>
        <end position="241"/>
    </location>
</feature>
<evidence type="ECO:0000313" key="11">
    <source>
        <dbReference type="Proteomes" id="UP001318860"/>
    </source>
</evidence>
<evidence type="ECO:0000313" key="10">
    <source>
        <dbReference type="EMBL" id="KAK6118248.1"/>
    </source>
</evidence>